<comment type="subunit">
    <text evidence="9">Homodimer.</text>
</comment>
<dbReference type="CDD" id="cd04606">
    <property type="entry name" value="CBS_pair_Mg_transporter"/>
    <property type="match status" value="1"/>
</dbReference>
<dbReference type="Gene3D" id="1.10.357.20">
    <property type="entry name" value="SLC41 divalent cation transporters, integral membrane domain"/>
    <property type="match status" value="1"/>
</dbReference>
<feature type="domain" description="CBS" evidence="10">
    <location>
        <begin position="197"/>
        <end position="254"/>
    </location>
</feature>
<evidence type="ECO:0000256" key="4">
    <source>
        <dbReference type="ARBA" id="ARBA00022692"/>
    </source>
</evidence>
<dbReference type="GO" id="GO:0015095">
    <property type="term" value="F:magnesium ion transmembrane transporter activity"/>
    <property type="evidence" value="ECO:0007669"/>
    <property type="project" value="UniProtKB-UniRule"/>
</dbReference>
<dbReference type="InterPro" id="IPR006667">
    <property type="entry name" value="SLC41_membr_dom"/>
</dbReference>
<evidence type="ECO:0000256" key="8">
    <source>
        <dbReference type="PROSITE-ProRule" id="PRU00703"/>
    </source>
</evidence>
<keyword evidence="12" id="KW-1185">Reference proteome</keyword>
<dbReference type="GO" id="GO:0005886">
    <property type="term" value="C:plasma membrane"/>
    <property type="evidence" value="ECO:0007669"/>
    <property type="project" value="UniProtKB-SubCell"/>
</dbReference>
<dbReference type="EMBL" id="FCNP01000016">
    <property type="protein sequence ID" value="CVI55837.1"/>
    <property type="molecule type" value="Genomic_DNA"/>
</dbReference>
<comment type="caution">
    <text evidence="9">Lacks conserved residue(s) required for the propagation of feature annotation.</text>
</comment>
<comment type="similarity">
    <text evidence="2 9">Belongs to the SLC41A transporter family.</text>
</comment>
<dbReference type="AlphaFoldDB" id="A0A1S7TNH7"/>
<dbReference type="Gene3D" id="3.10.580.10">
    <property type="entry name" value="CBS-domain"/>
    <property type="match status" value="1"/>
</dbReference>
<proteinExistence type="inferred from homology"/>
<evidence type="ECO:0000259" key="10">
    <source>
        <dbReference type="PROSITE" id="PS51371"/>
    </source>
</evidence>
<protein>
    <recommendedName>
        <fullName evidence="9">Magnesium transporter MgtE</fullName>
    </recommendedName>
</protein>
<dbReference type="InterPro" id="IPR038076">
    <property type="entry name" value="MgtE_N_sf"/>
</dbReference>
<comment type="caution">
    <text evidence="11">The sequence shown here is derived from an EMBL/GenBank/DDBJ whole genome shotgun (WGS) entry which is preliminary data.</text>
</comment>
<dbReference type="RefSeq" id="WP_080852425.1">
    <property type="nucleotide sequence ID" value="NZ_LT009775.1"/>
</dbReference>
<dbReference type="SUPFAM" id="SSF158791">
    <property type="entry name" value="MgtE N-terminal domain-like"/>
    <property type="match status" value="1"/>
</dbReference>
<sequence length="458" mass="49476">MNFHNLSQRASKAARLLRSGNAGSSTTIAERVEHLNTLDVSEAATALLAMPQAKAVAILDRPELHGAAAIIAHIPVEQAARFVNLMSDDRVADVMAEMEEEPRAKLFSRLDRTTALSIQHLMGYPPRTAGSIMTTEFVSVPDNWTVEQTLSHIRVVERSRETVYAIYVLAEDGTLSTVVTLRRLLTGEAGASILSVASKEGIVCASPLMSQEDVARLIRKHDLLALPVVDDRSHILGIVTVDDVIDTMIADTTEDAHKFGGMEALGKPYMTIGFPDMIRKRAGWLAALFLGEMLTASAMQHFEGELEKAVVLTLFIPLIMSSGGNSGSQATSLIIRALALGELKLSDWWRVLLREIPTGLTLGCILGAIGFLRLSLWQQAGFYDYGEHWLLVGATVFAALVGIVTFGSLAGSMLPFVLQRLRLDPASASAPFVATLVDVSGLIIYFSVALVILSGTLL</sequence>
<evidence type="ECO:0000313" key="12">
    <source>
        <dbReference type="Proteomes" id="UP000192140"/>
    </source>
</evidence>
<keyword evidence="5 9" id="KW-0460">Magnesium</keyword>
<dbReference type="PANTHER" id="PTHR43773:SF1">
    <property type="entry name" value="MAGNESIUM TRANSPORTER MGTE"/>
    <property type="match status" value="1"/>
</dbReference>
<dbReference type="InterPro" id="IPR006669">
    <property type="entry name" value="MgtE_transporter"/>
</dbReference>
<organism evidence="11 12">
    <name type="scientific">Agrobacterium deltaense NCPPB 1641</name>
    <dbReference type="NCBI Taxonomy" id="1183425"/>
    <lineage>
        <taxon>Bacteria</taxon>
        <taxon>Pseudomonadati</taxon>
        <taxon>Pseudomonadota</taxon>
        <taxon>Alphaproteobacteria</taxon>
        <taxon>Hyphomicrobiales</taxon>
        <taxon>Rhizobiaceae</taxon>
        <taxon>Rhizobium/Agrobacterium group</taxon>
        <taxon>Agrobacterium</taxon>
    </lineage>
</organism>
<dbReference type="InterPro" id="IPR046342">
    <property type="entry name" value="CBS_dom_sf"/>
</dbReference>
<evidence type="ECO:0000256" key="6">
    <source>
        <dbReference type="ARBA" id="ARBA00022989"/>
    </source>
</evidence>
<dbReference type="PANTHER" id="PTHR43773">
    <property type="entry name" value="MAGNESIUM TRANSPORTER MGTE"/>
    <property type="match status" value="1"/>
</dbReference>
<dbReference type="InterPro" id="IPR006668">
    <property type="entry name" value="Mg_transptr_MgtE_intracell_dom"/>
</dbReference>
<keyword evidence="8" id="KW-0129">CBS domain</keyword>
<dbReference type="SUPFAM" id="SSF161093">
    <property type="entry name" value="MgtE membrane domain-like"/>
    <property type="match status" value="1"/>
</dbReference>
<feature type="transmembrane region" description="Helical" evidence="9">
    <location>
        <begin position="356"/>
        <end position="377"/>
    </location>
</feature>
<comment type="function">
    <text evidence="9">Acts as a magnesium transporter.</text>
</comment>
<dbReference type="PROSITE" id="PS51371">
    <property type="entry name" value="CBS"/>
    <property type="match status" value="1"/>
</dbReference>
<evidence type="ECO:0000256" key="5">
    <source>
        <dbReference type="ARBA" id="ARBA00022842"/>
    </source>
</evidence>
<evidence type="ECO:0000256" key="3">
    <source>
        <dbReference type="ARBA" id="ARBA00022448"/>
    </source>
</evidence>
<dbReference type="SMART" id="SM00116">
    <property type="entry name" value="CBS"/>
    <property type="match status" value="1"/>
</dbReference>
<keyword evidence="4 9" id="KW-0812">Transmembrane</keyword>
<keyword evidence="6 9" id="KW-1133">Transmembrane helix</keyword>
<feature type="transmembrane region" description="Helical" evidence="9">
    <location>
        <begin position="389"/>
        <end position="418"/>
    </location>
</feature>
<dbReference type="Pfam" id="PF01769">
    <property type="entry name" value="MgtE"/>
    <property type="match status" value="1"/>
</dbReference>
<dbReference type="NCBIfam" id="TIGR00400">
    <property type="entry name" value="mgtE"/>
    <property type="match status" value="1"/>
</dbReference>
<dbReference type="SUPFAM" id="SSF54631">
    <property type="entry name" value="CBS-domain pair"/>
    <property type="match status" value="1"/>
</dbReference>
<dbReference type="Gene3D" id="1.25.60.10">
    <property type="entry name" value="MgtE N-terminal domain-like"/>
    <property type="match status" value="1"/>
</dbReference>
<dbReference type="InterPro" id="IPR036739">
    <property type="entry name" value="SLC41_membr_dom_sf"/>
</dbReference>
<keyword evidence="9" id="KW-0479">Metal-binding</keyword>
<keyword evidence="3 9" id="KW-0813">Transport</keyword>
<feature type="transmembrane region" description="Helical" evidence="9">
    <location>
        <begin position="430"/>
        <end position="453"/>
    </location>
</feature>
<evidence type="ECO:0000256" key="7">
    <source>
        <dbReference type="ARBA" id="ARBA00023136"/>
    </source>
</evidence>
<keyword evidence="9" id="KW-1003">Cell membrane</keyword>
<name>A0A1S7TNH7_9HYPH</name>
<dbReference type="GO" id="GO:0046872">
    <property type="term" value="F:metal ion binding"/>
    <property type="evidence" value="ECO:0007669"/>
    <property type="project" value="UniProtKB-KW"/>
</dbReference>
<dbReference type="SMART" id="SM00924">
    <property type="entry name" value="MgtE_N"/>
    <property type="match status" value="1"/>
</dbReference>
<dbReference type="Pfam" id="PF03448">
    <property type="entry name" value="MgtE_N"/>
    <property type="match status" value="1"/>
</dbReference>
<accession>A0A1S7TNH7</accession>
<keyword evidence="7 9" id="KW-0472">Membrane</keyword>
<dbReference type="InterPro" id="IPR000644">
    <property type="entry name" value="CBS_dom"/>
</dbReference>
<dbReference type="Pfam" id="PF00571">
    <property type="entry name" value="CBS"/>
    <property type="match status" value="2"/>
</dbReference>
<reference evidence="11" key="1">
    <citation type="submission" date="2016-01" db="EMBL/GenBank/DDBJ databases">
        <authorList>
            <person name="Regsiter A."/>
            <person name="william w."/>
        </authorList>
    </citation>
    <scope>NUCLEOTIDE SEQUENCE</scope>
    <source>
        <strain evidence="11">NCPPB 1641</strain>
    </source>
</reference>
<dbReference type="Proteomes" id="UP000192140">
    <property type="component" value="Unassembled WGS sequence"/>
</dbReference>
<comment type="subcellular location">
    <subcellularLocation>
        <location evidence="9">Cell membrane</location>
        <topology evidence="9">Multi-pass membrane protein</topology>
    </subcellularLocation>
    <subcellularLocation>
        <location evidence="1">Membrane</location>
        <topology evidence="1">Multi-pass membrane protein</topology>
    </subcellularLocation>
</comment>
<evidence type="ECO:0000256" key="9">
    <source>
        <dbReference type="RuleBase" id="RU362011"/>
    </source>
</evidence>
<evidence type="ECO:0000313" key="11">
    <source>
        <dbReference type="EMBL" id="CVI55837.1"/>
    </source>
</evidence>
<gene>
    <name evidence="11" type="primary">mgtE</name>
    <name evidence="11" type="ORF">AGR7A_Cc230051</name>
</gene>
<evidence type="ECO:0000256" key="1">
    <source>
        <dbReference type="ARBA" id="ARBA00004141"/>
    </source>
</evidence>
<evidence type="ECO:0000256" key="2">
    <source>
        <dbReference type="ARBA" id="ARBA00009749"/>
    </source>
</evidence>